<evidence type="ECO:0000313" key="4">
    <source>
        <dbReference type="Proteomes" id="UP001208570"/>
    </source>
</evidence>
<comment type="caution">
    <text evidence="3">The sequence shown here is derived from an EMBL/GenBank/DDBJ whole genome shotgun (WGS) entry which is preliminary data.</text>
</comment>
<dbReference type="InterPro" id="IPR023606">
    <property type="entry name" value="CoA-Trfase_III_dom_1_sf"/>
</dbReference>
<accession>A0AAD9JEI6</accession>
<dbReference type="Pfam" id="PF02515">
    <property type="entry name" value="CoA_transf_3"/>
    <property type="match status" value="1"/>
</dbReference>
<comment type="similarity">
    <text evidence="1">Belongs to the CoA-transferase III family.</text>
</comment>
<evidence type="ECO:0000256" key="1">
    <source>
        <dbReference type="ARBA" id="ARBA00008383"/>
    </source>
</evidence>
<dbReference type="SUPFAM" id="SSF89796">
    <property type="entry name" value="CoA-transferase family III (CaiB/BaiF)"/>
    <property type="match status" value="1"/>
</dbReference>
<dbReference type="GO" id="GO:0005739">
    <property type="term" value="C:mitochondrion"/>
    <property type="evidence" value="ECO:0007669"/>
    <property type="project" value="TreeGrafter"/>
</dbReference>
<dbReference type="Gene3D" id="3.30.1540.10">
    <property type="entry name" value="formyl-coa transferase, domain 3"/>
    <property type="match status" value="1"/>
</dbReference>
<dbReference type="Proteomes" id="UP001208570">
    <property type="component" value="Unassembled WGS sequence"/>
</dbReference>
<dbReference type="EMBL" id="JAODUP010000355">
    <property type="protein sequence ID" value="KAK2151683.1"/>
    <property type="molecule type" value="Genomic_DNA"/>
</dbReference>
<gene>
    <name evidence="3" type="ORF">LSH36_355g04041</name>
</gene>
<name>A0AAD9JEI6_9ANNE</name>
<evidence type="ECO:0000313" key="3">
    <source>
        <dbReference type="EMBL" id="KAK2151683.1"/>
    </source>
</evidence>
<dbReference type="AlphaFoldDB" id="A0AAD9JEI6"/>
<feature type="region of interest" description="Disordered" evidence="2">
    <location>
        <begin position="311"/>
        <end position="330"/>
    </location>
</feature>
<proteinExistence type="inferred from homology"/>
<dbReference type="PANTHER" id="PTHR48228:SF5">
    <property type="entry name" value="ALPHA-METHYLACYL-COA RACEMASE"/>
    <property type="match status" value="1"/>
</dbReference>
<evidence type="ECO:0008006" key="5">
    <source>
        <dbReference type="Google" id="ProtNLM"/>
    </source>
</evidence>
<evidence type="ECO:0000256" key="2">
    <source>
        <dbReference type="SAM" id="MobiDB-lite"/>
    </source>
</evidence>
<dbReference type="GO" id="GO:0008206">
    <property type="term" value="P:bile acid metabolic process"/>
    <property type="evidence" value="ECO:0007669"/>
    <property type="project" value="TreeGrafter"/>
</dbReference>
<dbReference type="PANTHER" id="PTHR48228">
    <property type="entry name" value="SUCCINYL-COA--D-CITRAMALATE COA-TRANSFERASE"/>
    <property type="match status" value="1"/>
</dbReference>
<dbReference type="InterPro" id="IPR050509">
    <property type="entry name" value="CoA-transferase_III"/>
</dbReference>
<reference evidence="3" key="1">
    <citation type="journal article" date="2023" name="Mol. Biol. Evol.">
        <title>Third-Generation Sequencing Reveals the Adaptive Role of the Epigenome in Three Deep-Sea Polychaetes.</title>
        <authorList>
            <person name="Perez M."/>
            <person name="Aroh O."/>
            <person name="Sun Y."/>
            <person name="Lan Y."/>
            <person name="Juniper S.K."/>
            <person name="Young C.R."/>
            <person name="Angers B."/>
            <person name="Qian P.Y."/>
        </authorList>
    </citation>
    <scope>NUCLEOTIDE SEQUENCE</scope>
    <source>
        <strain evidence="3">P08H-3</strain>
    </source>
</reference>
<dbReference type="InterPro" id="IPR003673">
    <property type="entry name" value="CoA-Trfase_fam_III"/>
</dbReference>
<protein>
    <recommendedName>
        <fullName evidence="5">Alpha-methylacyl-CoA racemase</fullName>
    </recommendedName>
</protein>
<dbReference type="Gene3D" id="3.40.50.10540">
    <property type="entry name" value="Crotonobetainyl-coa:carnitine coa-transferase, domain 1"/>
    <property type="match status" value="2"/>
</dbReference>
<dbReference type="GO" id="GO:0008111">
    <property type="term" value="F:alpha-methylacyl-CoA racemase activity"/>
    <property type="evidence" value="ECO:0007669"/>
    <property type="project" value="TreeGrafter"/>
</dbReference>
<sequence length="379" mass="41821">MALHGIKVLELSGLAPVPFCGMILADFGADVIRVDKVGIQNIDDSLCRGKRSIVINIKSQDGVDIIKKMSKQADVLIEPYRKGVMEKLDVGPDVLLKDNPRLIYARLTGFGHHGPLSQRAGHDINFLGLSGILSKLGRHGEKPYAPVNLLGDFAGGGLMCALGIVMALYERTISGQGQVIDANMVHGAAYLGSFLWLYKRLPITGEQRGTGILDGGAPWYDTYETKDGLYMSVGAIESQFYKELLHGLHLDLNENPQFGDWPALRERFTKIFKTKTQKEWSEIFETRDACVMPVVPLEVVAHHEHNRVSDSFFEDSDGSSVPKAAPKLSRTPAKCDRTKSVLTGQHTEEVLNQFGFTEVEIKKYMATGVVEQLPNQAKL</sequence>
<organism evidence="3 4">
    <name type="scientific">Paralvinella palmiformis</name>
    <dbReference type="NCBI Taxonomy" id="53620"/>
    <lineage>
        <taxon>Eukaryota</taxon>
        <taxon>Metazoa</taxon>
        <taxon>Spiralia</taxon>
        <taxon>Lophotrochozoa</taxon>
        <taxon>Annelida</taxon>
        <taxon>Polychaeta</taxon>
        <taxon>Sedentaria</taxon>
        <taxon>Canalipalpata</taxon>
        <taxon>Terebellida</taxon>
        <taxon>Terebelliformia</taxon>
        <taxon>Alvinellidae</taxon>
        <taxon>Paralvinella</taxon>
    </lineage>
</organism>
<keyword evidence="4" id="KW-1185">Reference proteome</keyword>
<dbReference type="InterPro" id="IPR044855">
    <property type="entry name" value="CoA-Trfase_III_dom3_sf"/>
</dbReference>